<organism evidence="1 2">
    <name type="scientific">Spirosoma soli</name>
    <dbReference type="NCBI Taxonomy" id="1770529"/>
    <lineage>
        <taxon>Bacteria</taxon>
        <taxon>Pseudomonadati</taxon>
        <taxon>Bacteroidota</taxon>
        <taxon>Cytophagia</taxon>
        <taxon>Cytophagales</taxon>
        <taxon>Cytophagaceae</taxon>
        <taxon>Spirosoma</taxon>
    </lineage>
</organism>
<evidence type="ECO:0000313" key="2">
    <source>
        <dbReference type="Proteomes" id="UP001597469"/>
    </source>
</evidence>
<proteinExistence type="predicted"/>
<dbReference type="InterPro" id="IPR011044">
    <property type="entry name" value="Quino_amine_DH_bsu"/>
</dbReference>
<reference evidence="2" key="1">
    <citation type="journal article" date="2019" name="Int. J. Syst. Evol. Microbiol.">
        <title>The Global Catalogue of Microorganisms (GCM) 10K type strain sequencing project: providing services to taxonomists for standard genome sequencing and annotation.</title>
        <authorList>
            <consortium name="The Broad Institute Genomics Platform"/>
            <consortium name="The Broad Institute Genome Sequencing Center for Infectious Disease"/>
            <person name="Wu L."/>
            <person name="Ma J."/>
        </authorList>
    </citation>
    <scope>NUCLEOTIDE SEQUENCE [LARGE SCALE GENOMIC DNA]</scope>
    <source>
        <strain evidence="2">KCTC 42805</strain>
    </source>
</reference>
<dbReference type="InterPro" id="IPR015943">
    <property type="entry name" value="WD40/YVTN_repeat-like_dom_sf"/>
</dbReference>
<comment type="caution">
    <text evidence="1">The sequence shown here is derived from an EMBL/GenBank/DDBJ whole genome shotgun (WGS) entry which is preliminary data.</text>
</comment>
<dbReference type="Proteomes" id="UP001597469">
    <property type="component" value="Unassembled WGS sequence"/>
</dbReference>
<dbReference type="Pfam" id="PF16819">
    <property type="entry name" value="DUF5074"/>
    <property type="match status" value="1"/>
</dbReference>
<accession>A0ABW5M435</accession>
<dbReference type="InterPro" id="IPR031815">
    <property type="entry name" value="DUF5074"/>
</dbReference>
<keyword evidence="2" id="KW-1185">Reference proteome</keyword>
<dbReference type="SUPFAM" id="SSF50969">
    <property type="entry name" value="YVTN repeat-like/Quinoprotein amine dehydrogenase"/>
    <property type="match status" value="1"/>
</dbReference>
<dbReference type="RefSeq" id="WP_381522939.1">
    <property type="nucleotide sequence ID" value="NZ_JBHULN010000006.1"/>
</dbReference>
<evidence type="ECO:0000313" key="1">
    <source>
        <dbReference type="EMBL" id="MFD2571414.1"/>
    </source>
</evidence>
<dbReference type="Gene3D" id="2.130.10.10">
    <property type="entry name" value="YVTN repeat-like/Quinoprotein amine dehydrogenase"/>
    <property type="match status" value="1"/>
</dbReference>
<gene>
    <name evidence="1" type="ORF">ACFSUS_12265</name>
</gene>
<name>A0ABW5M435_9BACT</name>
<dbReference type="EMBL" id="JBHULN010000006">
    <property type="protein sequence ID" value="MFD2571414.1"/>
    <property type="molecule type" value="Genomic_DNA"/>
</dbReference>
<sequence>MKNQRSKWLLGGMLVMAMWNCKSPEAEPTPYESGAFIINSGNIADKNGTISFLSRTSATPSLDIFNTTNARALAGKVQDYTEVDGKGLVLVDNNAVGEDRVEIVEVETFKSMTTLASPEIENPRRVVNVGFNKAYVSCWDTTGNATNSFLKPGYILLVNTASRTAVKKIPAIKGVERMVVVGSEVFAGSTPSSGDNTLLVINLDTDEVKERIDFGSTPEPIALDADGRLWIQTGRDLVQFNPTSRAIEKRLTFPEVPGSVMLGADRRTFYYTMSGRTYAILTNSTTSIGRVFAARSFNALGVDPRTRRIYGSVVPSLTQAGYVLRYEDTGALIDSIGAEIAPSGFYFR</sequence>
<protein>
    <submittedName>
        <fullName evidence="1">YncE family protein</fullName>
    </submittedName>
</protein>